<reference evidence="5 6" key="1">
    <citation type="submission" date="2024-01" db="EMBL/GenBank/DDBJ databases">
        <title>The genome of the rayed Mediterranean limpet Patella caerulea (Linnaeus, 1758).</title>
        <authorList>
            <person name="Anh-Thu Weber A."/>
            <person name="Halstead-Nussloch G."/>
        </authorList>
    </citation>
    <scope>NUCLEOTIDE SEQUENCE [LARGE SCALE GENOMIC DNA]</scope>
    <source>
        <strain evidence="5">AATW-2023a</strain>
        <tissue evidence="5">Whole specimen</tissue>
    </source>
</reference>
<sequence>MFKLFRSVKEEITTPIEGEVMGDLPEWIIGSVYRNGPGLFEVGDTKFFHWFDGMAIIQRFDIKNGKVNYQRKFLRSEAYTANIAANRIVFAEFGTRAYPDPNKNTIVNLLCKFIAKRTDNCPVNIIRIGKELFAVSETNYLHRFDPITLETLERLDLSDFVDVNQASAHVHYDQAGAIHNIGYSYGVKAPKYCLYTITPTTSGTSKYRGKLIAALGIDYKLKPSYIHSFFMTENFYIYIEQPLVINALKVASAEIRQLPMSDCLEWRKDLKTRFHIVDRKTGIELNSNYVYEGVPFMMINQGNAFEDDGNIILDLCIFKDGEVLKSYFMCNLAFEVPDGSPEGNFPPSSYQRFVLPLNLDKTTPIGTNLLSEPFSKSLAVRASNTKISLTSEVLSYVPFELPLVNENYRGKPYQYVYGVTYESTPKFSSSLVKLDIQTKSCIHWKEDHCFPSQPCFLPSPNAESEDDGVLIASVNTTSDDKQCCLIFLKAKTMTEICRVTFPVWLPRDLHGLFVSDNQL</sequence>
<dbReference type="Pfam" id="PF03055">
    <property type="entry name" value="RPE65"/>
    <property type="match status" value="1"/>
</dbReference>
<dbReference type="PANTHER" id="PTHR10543">
    <property type="entry name" value="BETA-CAROTENE DIOXYGENASE"/>
    <property type="match status" value="1"/>
</dbReference>
<comment type="similarity">
    <text evidence="1">Belongs to the carotenoid oxygenase family.</text>
</comment>
<dbReference type="GO" id="GO:0042574">
    <property type="term" value="P:retinal metabolic process"/>
    <property type="evidence" value="ECO:0007669"/>
    <property type="project" value="TreeGrafter"/>
</dbReference>
<evidence type="ECO:0000256" key="4">
    <source>
        <dbReference type="PIRSR" id="PIRSR604294-1"/>
    </source>
</evidence>
<dbReference type="GO" id="GO:0016121">
    <property type="term" value="P:carotene catabolic process"/>
    <property type="evidence" value="ECO:0007669"/>
    <property type="project" value="TreeGrafter"/>
</dbReference>
<gene>
    <name evidence="5" type="ORF">SNE40_005858</name>
</gene>
<feature type="binding site" evidence="4">
    <location>
        <position position="169"/>
    </location>
    <ligand>
        <name>Fe cation</name>
        <dbReference type="ChEBI" id="CHEBI:24875"/>
        <note>catalytic</note>
    </ligand>
</feature>
<evidence type="ECO:0000256" key="2">
    <source>
        <dbReference type="ARBA" id="ARBA00022723"/>
    </source>
</evidence>
<proteinExistence type="inferred from homology"/>
<dbReference type="PANTHER" id="PTHR10543:SF132">
    <property type="entry name" value="BETA,BETA-CAROTENE 15,15'-DIOXYGENASE"/>
    <property type="match status" value="1"/>
</dbReference>
<comment type="cofactor">
    <cofactor evidence="4">
        <name>Fe(2+)</name>
        <dbReference type="ChEBI" id="CHEBI:29033"/>
    </cofactor>
    <text evidence="4">Binds 1 Fe(2+) ion per subunit.</text>
</comment>
<evidence type="ECO:0000313" key="5">
    <source>
        <dbReference type="EMBL" id="KAK6187940.1"/>
    </source>
</evidence>
<dbReference type="GO" id="GO:0046872">
    <property type="term" value="F:metal ion binding"/>
    <property type="evidence" value="ECO:0007669"/>
    <property type="project" value="UniProtKB-KW"/>
</dbReference>
<evidence type="ECO:0000313" key="6">
    <source>
        <dbReference type="Proteomes" id="UP001347796"/>
    </source>
</evidence>
<dbReference type="InterPro" id="IPR004294">
    <property type="entry name" value="Carotenoid_Oase"/>
</dbReference>
<keyword evidence="2 4" id="KW-0479">Metal-binding</keyword>
<protein>
    <submittedName>
        <fullName evidence="5">Uncharacterized protein</fullName>
    </submittedName>
</protein>
<evidence type="ECO:0000256" key="1">
    <source>
        <dbReference type="ARBA" id="ARBA00006787"/>
    </source>
</evidence>
<dbReference type="GO" id="GO:0010436">
    <property type="term" value="F:carotenoid dioxygenase activity"/>
    <property type="evidence" value="ECO:0007669"/>
    <property type="project" value="TreeGrafter"/>
</dbReference>
<dbReference type="AlphaFoldDB" id="A0AAN8K4F1"/>
<dbReference type="Proteomes" id="UP001347796">
    <property type="component" value="Unassembled WGS sequence"/>
</dbReference>
<keyword evidence="3 4" id="KW-0408">Iron</keyword>
<feature type="binding site" evidence="4">
    <location>
        <position position="227"/>
    </location>
    <ligand>
        <name>Fe cation</name>
        <dbReference type="ChEBI" id="CHEBI:24875"/>
        <note>catalytic</note>
    </ligand>
</feature>
<evidence type="ECO:0000256" key="3">
    <source>
        <dbReference type="ARBA" id="ARBA00023004"/>
    </source>
</evidence>
<dbReference type="EMBL" id="JAZGQO010000004">
    <property type="protein sequence ID" value="KAK6187940.1"/>
    <property type="molecule type" value="Genomic_DNA"/>
</dbReference>
<organism evidence="5 6">
    <name type="scientific">Patella caerulea</name>
    <name type="common">Rayed Mediterranean limpet</name>
    <dbReference type="NCBI Taxonomy" id="87958"/>
    <lineage>
        <taxon>Eukaryota</taxon>
        <taxon>Metazoa</taxon>
        <taxon>Spiralia</taxon>
        <taxon>Lophotrochozoa</taxon>
        <taxon>Mollusca</taxon>
        <taxon>Gastropoda</taxon>
        <taxon>Patellogastropoda</taxon>
        <taxon>Patelloidea</taxon>
        <taxon>Patellidae</taxon>
        <taxon>Patella</taxon>
    </lineage>
</organism>
<keyword evidence="6" id="KW-1185">Reference proteome</keyword>
<comment type="caution">
    <text evidence="5">The sequence shown here is derived from an EMBL/GenBank/DDBJ whole genome shotgun (WGS) entry which is preliminary data.</text>
</comment>
<dbReference type="GO" id="GO:0003834">
    <property type="term" value="F:beta-carotene 15,15'-dioxygenase activity"/>
    <property type="evidence" value="ECO:0007669"/>
    <property type="project" value="TreeGrafter"/>
</dbReference>
<name>A0AAN8K4F1_PATCE</name>
<feature type="binding site" evidence="4">
    <location>
        <position position="510"/>
    </location>
    <ligand>
        <name>Fe cation</name>
        <dbReference type="ChEBI" id="CHEBI:24875"/>
        <note>catalytic</note>
    </ligand>
</feature>
<accession>A0AAN8K4F1</accession>